<dbReference type="EMBL" id="UXUI01008187">
    <property type="protein sequence ID" value="VDD90759.1"/>
    <property type="molecule type" value="Genomic_DNA"/>
</dbReference>
<keyword evidence="2" id="KW-1185">Reference proteome</keyword>
<proteinExistence type="predicted"/>
<dbReference type="WBParaSite" id="EVEC_0000589901-mRNA-1">
    <property type="protein sequence ID" value="EVEC_0000589901-mRNA-1"/>
    <property type="gene ID" value="EVEC_0000589901"/>
</dbReference>
<protein>
    <submittedName>
        <fullName evidence="1 3">Uncharacterized protein</fullName>
    </submittedName>
</protein>
<gene>
    <name evidence="1" type="ORF">EVEC_LOCUS5510</name>
</gene>
<reference evidence="3" key="1">
    <citation type="submission" date="2017-02" db="UniProtKB">
        <authorList>
            <consortium name="WormBaseParasite"/>
        </authorList>
    </citation>
    <scope>IDENTIFICATION</scope>
</reference>
<evidence type="ECO:0000313" key="2">
    <source>
        <dbReference type="Proteomes" id="UP000274131"/>
    </source>
</evidence>
<reference evidence="1 2" key="2">
    <citation type="submission" date="2018-10" db="EMBL/GenBank/DDBJ databases">
        <authorList>
            <consortium name="Pathogen Informatics"/>
        </authorList>
    </citation>
    <scope>NUCLEOTIDE SEQUENCE [LARGE SCALE GENOMIC DNA]</scope>
</reference>
<organism evidence="3">
    <name type="scientific">Enterobius vermicularis</name>
    <name type="common">Human pinworm</name>
    <dbReference type="NCBI Taxonomy" id="51028"/>
    <lineage>
        <taxon>Eukaryota</taxon>
        <taxon>Metazoa</taxon>
        <taxon>Ecdysozoa</taxon>
        <taxon>Nematoda</taxon>
        <taxon>Chromadorea</taxon>
        <taxon>Rhabditida</taxon>
        <taxon>Spirurina</taxon>
        <taxon>Oxyuridomorpha</taxon>
        <taxon>Oxyuroidea</taxon>
        <taxon>Oxyuridae</taxon>
        <taxon>Enterobius</taxon>
    </lineage>
</organism>
<dbReference type="Proteomes" id="UP000274131">
    <property type="component" value="Unassembled WGS sequence"/>
</dbReference>
<accession>A0A0N4V6L0</accession>
<dbReference type="AlphaFoldDB" id="A0A0N4V6L0"/>
<evidence type="ECO:0000313" key="3">
    <source>
        <dbReference type="WBParaSite" id="EVEC_0000589901-mRNA-1"/>
    </source>
</evidence>
<name>A0A0N4V6L0_ENTVE</name>
<evidence type="ECO:0000313" key="1">
    <source>
        <dbReference type="EMBL" id="VDD90759.1"/>
    </source>
</evidence>
<sequence>MLLKVRSYLGAIVAVDMTVQEKAVVRAVIVADSDQILILGYMAFLNGGIHYFASGDREEDEKGEDGLNVLGKDHA</sequence>